<feature type="transmembrane region" description="Helical" evidence="7">
    <location>
        <begin position="159"/>
        <end position="184"/>
    </location>
</feature>
<evidence type="ECO:0000313" key="8">
    <source>
        <dbReference type="EMBL" id="MEL0616150.1"/>
    </source>
</evidence>
<protein>
    <submittedName>
        <fullName evidence="8">MFS transporter</fullName>
    </submittedName>
</protein>
<dbReference type="PANTHER" id="PTHR23521">
    <property type="entry name" value="TRANSPORTER MFS SUPERFAMILY"/>
    <property type="match status" value="1"/>
</dbReference>
<organism evidence="8 9">
    <name type="scientific">Cobetia marina</name>
    <name type="common">Deleya marina</name>
    <dbReference type="NCBI Taxonomy" id="28258"/>
    <lineage>
        <taxon>Bacteria</taxon>
        <taxon>Pseudomonadati</taxon>
        <taxon>Pseudomonadota</taxon>
        <taxon>Gammaproteobacteria</taxon>
        <taxon>Oceanospirillales</taxon>
        <taxon>Halomonadaceae</taxon>
        <taxon>Cobetia</taxon>
    </lineage>
</organism>
<feature type="transmembrane region" description="Helical" evidence="7">
    <location>
        <begin position="235"/>
        <end position="257"/>
    </location>
</feature>
<dbReference type="InterPro" id="IPR036259">
    <property type="entry name" value="MFS_trans_sf"/>
</dbReference>
<evidence type="ECO:0000256" key="1">
    <source>
        <dbReference type="ARBA" id="ARBA00004370"/>
    </source>
</evidence>
<comment type="caution">
    <text evidence="8">The sequence shown here is derived from an EMBL/GenBank/DDBJ whole genome shotgun (WGS) entry which is preliminary data.</text>
</comment>
<name>A0ABU9GCD9_COBMA</name>
<feature type="transmembrane region" description="Helical" evidence="7">
    <location>
        <begin position="264"/>
        <end position="284"/>
    </location>
</feature>
<feature type="transmembrane region" description="Helical" evidence="7">
    <location>
        <begin position="7"/>
        <end position="31"/>
    </location>
</feature>
<sequence>MVKVLGGVWALLLGIVLIMLGNGMHFTLIGLRGAIEGFSSAELAIVTSGYFVGFLSGARYTPVLIQRVGHVRVFAALGSFISAALIALPLLTEPWAWTLLRMLIGFCMSGIYVTAESWLNAAASNETRGKVLSAYMMAQTLGIIGAQGLLTLGDAATSVLFICASILVSVSFGPILLSAVVAPVVEVSRAMSFGQLFRASPLGAIGIFLLGSVYATQSGMGAVFGTQIGLSGAQIALFIATLFAGALVLQTPIGWLSDRMDRRVLIGILAAAGAASCALGWMAGDALWPLIAAAFLAGGVTTPLYALLLAFTNDSLSAEEMPGASGGLVFSFGLGAILGPLAAGGAMEMLDPHAFWLVLAVTFVAISLYALYQVTQKARVPLEDTDSYLNILPTASPMAVEVAVEWAHEHAEDEQEALAAAEAAAQEEAFEHELEETFEEALEEALDEAFAANETPVDVQGAADQSAIDQSGIDQSTIDQSIIDQRDGRKTPAAVKSDRTDSAAAVGSDEPAWQTSTSHDALKAQWPPSTP</sequence>
<feature type="transmembrane region" description="Helical" evidence="7">
    <location>
        <begin position="73"/>
        <end position="92"/>
    </location>
</feature>
<accession>A0ABU9GCD9</accession>
<feature type="compositionally biased region" description="Low complexity" evidence="6">
    <location>
        <begin position="468"/>
        <end position="483"/>
    </location>
</feature>
<proteinExistence type="predicted"/>
<dbReference type="EMBL" id="JBAKAP010000004">
    <property type="protein sequence ID" value="MEL0616150.1"/>
    <property type="molecule type" value="Genomic_DNA"/>
</dbReference>
<feature type="region of interest" description="Disordered" evidence="6">
    <location>
        <begin position="458"/>
        <end position="531"/>
    </location>
</feature>
<evidence type="ECO:0000256" key="5">
    <source>
        <dbReference type="SAM" id="Coils"/>
    </source>
</evidence>
<feature type="transmembrane region" description="Helical" evidence="7">
    <location>
        <begin position="196"/>
        <end position="215"/>
    </location>
</feature>
<feature type="transmembrane region" description="Helical" evidence="7">
    <location>
        <begin position="131"/>
        <end position="153"/>
    </location>
</feature>
<evidence type="ECO:0000256" key="3">
    <source>
        <dbReference type="ARBA" id="ARBA00022989"/>
    </source>
</evidence>
<feature type="transmembrane region" description="Helical" evidence="7">
    <location>
        <begin position="323"/>
        <end position="342"/>
    </location>
</feature>
<dbReference type="InterPro" id="IPR005828">
    <property type="entry name" value="MFS_sugar_transport-like"/>
</dbReference>
<comment type="subcellular location">
    <subcellularLocation>
        <location evidence="1">Membrane</location>
    </subcellularLocation>
</comment>
<feature type="transmembrane region" description="Helical" evidence="7">
    <location>
        <begin position="98"/>
        <end position="119"/>
    </location>
</feature>
<dbReference type="Gene3D" id="1.20.1250.20">
    <property type="entry name" value="MFS general substrate transporter like domains"/>
    <property type="match status" value="2"/>
</dbReference>
<feature type="compositionally biased region" description="Basic and acidic residues" evidence="6">
    <location>
        <begin position="484"/>
        <end position="501"/>
    </location>
</feature>
<dbReference type="Pfam" id="PF07690">
    <property type="entry name" value="MFS_1"/>
    <property type="match status" value="1"/>
</dbReference>
<feature type="transmembrane region" description="Helical" evidence="7">
    <location>
        <begin position="43"/>
        <end position="61"/>
    </location>
</feature>
<gene>
    <name evidence="8" type="ORF">V6243_04845</name>
</gene>
<evidence type="ECO:0000313" key="9">
    <source>
        <dbReference type="Proteomes" id="UP001378242"/>
    </source>
</evidence>
<keyword evidence="5" id="KW-0175">Coiled coil</keyword>
<feature type="coiled-coil region" evidence="5">
    <location>
        <begin position="408"/>
        <end position="440"/>
    </location>
</feature>
<keyword evidence="4 7" id="KW-0472">Membrane</keyword>
<dbReference type="SUPFAM" id="SSF103473">
    <property type="entry name" value="MFS general substrate transporter"/>
    <property type="match status" value="1"/>
</dbReference>
<dbReference type="Proteomes" id="UP001378242">
    <property type="component" value="Unassembled WGS sequence"/>
</dbReference>
<dbReference type="CDD" id="cd17477">
    <property type="entry name" value="MFS_YcaD_like"/>
    <property type="match status" value="1"/>
</dbReference>
<feature type="transmembrane region" description="Helical" evidence="7">
    <location>
        <begin position="290"/>
        <end position="311"/>
    </location>
</feature>
<evidence type="ECO:0000256" key="4">
    <source>
        <dbReference type="ARBA" id="ARBA00023136"/>
    </source>
</evidence>
<feature type="transmembrane region" description="Helical" evidence="7">
    <location>
        <begin position="354"/>
        <end position="372"/>
    </location>
</feature>
<reference evidence="8 9" key="1">
    <citation type="submission" date="2024-02" db="EMBL/GenBank/DDBJ databases">
        <title>Bacteria isolated from the canopy kelp, Nereocystis luetkeana.</title>
        <authorList>
            <person name="Pfister C.A."/>
            <person name="Younker I.T."/>
            <person name="Light S.H."/>
        </authorList>
    </citation>
    <scope>NUCLEOTIDE SEQUENCE [LARGE SCALE GENOMIC DNA]</scope>
    <source>
        <strain evidence="8 9">TI.5.07</strain>
    </source>
</reference>
<dbReference type="InterPro" id="IPR047200">
    <property type="entry name" value="MFS_YcaD-like"/>
</dbReference>
<dbReference type="PANTHER" id="PTHR23521:SF3">
    <property type="entry name" value="MFS TRANSPORTER"/>
    <property type="match status" value="1"/>
</dbReference>
<keyword evidence="3 7" id="KW-1133">Transmembrane helix</keyword>
<dbReference type="RefSeq" id="WP_341542013.1">
    <property type="nucleotide sequence ID" value="NZ_JBAKAP010000004.1"/>
</dbReference>
<keyword evidence="9" id="KW-1185">Reference proteome</keyword>
<dbReference type="InterPro" id="IPR011701">
    <property type="entry name" value="MFS"/>
</dbReference>
<evidence type="ECO:0000256" key="6">
    <source>
        <dbReference type="SAM" id="MobiDB-lite"/>
    </source>
</evidence>
<keyword evidence="2 7" id="KW-0812">Transmembrane</keyword>
<evidence type="ECO:0000256" key="7">
    <source>
        <dbReference type="SAM" id="Phobius"/>
    </source>
</evidence>
<dbReference type="Pfam" id="PF00083">
    <property type="entry name" value="Sugar_tr"/>
    <property type="match status" value="1"/>
</dbReference>
<evidence type="ECO:0000256" key="2">
    <source>
        <dbReference type="ARBA" id="ARBA00022692"/>
    </source>
</evidence>